<feature type="region of interest" description="Disordered" evidence="1">
    <location>
        <begin position="130"/>
        <end position="156"/>
    </location>
</feature>
<feature type="region of interest" description="Disordered" evidence="1">
    <location>
        <begin position="1"/>
        <end position="75"/>
    </location>
</feature>
<feature type="compositionally biased region" description="Basic and acidic residues" evidence="1">
    <location>
        <begin position="41"/>
        <end position="55"/>
    </location>
</feature>
<keyword evidence="3" id="KW-1185">Reference proteome</keyword>
<feature type="compositionally biased region" description="Basic residues" evidence="1">
    <location>
        <begin position="145"/>
        <end position="156"/>
    </location>
</feature>
<gene>
    <name evidence="2" type="ORF">L484_008738</name>
</gene>
<proteinExistence type="predicted"/>
<dbReference type="Proteomes" id="UP000030645">
    <property type="component" value="Unassembled WGS sequence"/>
</dbReference>
<accession>W9RLK1</accession>
<feature type="compositionally biased region" description="Acidic residues" evidence="1">
    <location>
        <begin position="1"/>
        <end position="19"/>
    </location>
</feature>
<dbReference type="OrthoDB" id="1069523at2759"/>
<protein>
    <submittedName>
        <fullName evidence="2">Uncharacterized protein</fullName>
    </submittedName>
</protein>
<dbReference type="KEGG" id="mnt:21392095"/>
<organism evidence="2 3">
    <name type="scientific">Morus notabilis</name>
    <dbReference type="NCBI Taxonomy" id="981085"/>
    <lineage>
        <taxon>Eukaryota</taxon>
        <taxon>Viridiplantae</taxon>
        <taxon>Streptophyta</taxon>
        <taxon>Embryophyta</taxon>
        <taxon>Tracheophyta</taxon>
        <taxon>Spermatophyta</taxon>
        <taxon>Magnoliopsida</taxon>
        <taxon>eudicotyledons</taxon>
        <taxon>Gunneridae</taxon>
        <taxon>Pentapetalae</taxon>
        <taxon>rosids</taxon>
        <taxon>fabids</taxon>
        <taxon>Rosales</taxon>
        <taxon>Moraceae</taxon>
        <taxon>Moreae</taxon>
        <taxon>Morus</taxon>
    </lineage>
</organism>
<sequence>MNENELEDNAQSNEGEDMPMEINEKTTSIPARTSEIPDFVKGVEREARRSTERPGGRRRRRRGGVPDGVRDTADEDIIDGVVDGGRRGESQKTIDAVDGAEGREFRNELRQWGKRCTREWRLHAAIEKFLAGTSSAPPSKNKGDLHRKKEKGKCQL</sequence>
<evidence type="ECO:0000313" key="2">
    <source>
        <dbReference type="EMBL" id="EXB58584.1"/>
    </source>
</evidence>
<dbReference type="AlphaFoldDB" id="W9RLK1"/>
<evidence type="ECO:0000313" key="3">
    <source>
        <dbReference type="Proteomes" id="UP000030645"/>
    </source>
</evidence>
<reference evidence="3" key="1">
    <citation type="submission" date="2013-01" db="EMBL/GenBank/DDBJ databases">
        <title>Draft Genome Sequence of a Mulberry Tree, Morus notabilis C.K. Schneid.</title>
        <authorList>
            <person name="He N."/>
            <person name="Zhao S."/>
        </authorList>
    </citation>
    <scope>NUCLEOTIDE SEQUENCE</scope>
</reference>
<name>W9RLK1_9ROSA</name>
<dbReference type="EMBL" id="KE344364">
    <property type="protein sequence ID" value="EXB58584.1"/>
    <property type="molecule type" value="Genomic_DNA"/>
</dbReference>
<evidence type="ECO:0000256" key="1">
    <source>
        <dbReference type="SAM" id="MobiDB-lite"/>
    </source>
</evidence>